<reference evidence="2 3" key="1">
    <citation type="submission" date="2016-08" db="EMBL/GenBank/DDBJ databases">
        <authorList>
            <person name="Seilhamer J.J."/>
        </authorList>
    </citation>
    <scope>NUCLEOTIDE SEQUENCE [LARGE SCALE GENOMIC DNA]</scope>
    <source>
        <strain evidence="2 3">HBR26</strain>
    </source>
</reference>
<dbReference type="Gene3D" id="2.60.120.10">
    <property type="entry name" value="Jelly Rolls"/>
    <property type="match status" value="1"/>
</dbReference>
<proteinExistence type="predicted"/>
<evidence type="ECO:0000313" key="2">
    <source>
        <dbReference type="EMBL" id="SCB61827.1"/>
    </source>
</evidence>
<dbReference type="InterPro" id="IPR008579">
    <property type="entry name" value="UGlyAH_Cupin_dom"/>
</dbReference>
<dbReference type="InterPro" id="IPR011051">
    <property type="entry name" value="RmlC_Cupin_sf"/>
</dbReference>
<dbReference type="PANTHER" id="PTHR40943:SF1">
    <property type="entry name" value="CYTOPLASMIC PROTEIN"/>
    <property type="match status" value="1"/>
</dbReference>
<sequence length="150" mass="16859">MMEAPPRRKQSDPNNLTCLVNLRTRQPKKEDDMSLLVSIDTDPNFTAKEANPAPERLISGNPLFKTWAQDASKGEKVLTGVWEATPGEHHSIKGTTYEFCHIISGLVEIEEKGGETKTYRAGDSFVMKPGFAGVWRTIETVRKIYICVYE</sequence>
<evidence type="ECO:0000313" key="3">
    <source>
        <dbReference type="Proteomes" id="UP000198723"/>
    </source>
</evidence>
<dbReference type="Proteomes" id="UP000198723">
    <property type="component" value="Unassembled WGS sequence"/>
</dbReference>
<dbReference type="STRING" id="1138170.GA0061105_12443"/>
<accession>A0A1C3YBC9</accession>
<dbReference type="AlphaFoldDB" id="A0A1C3YBC9"/>
<gene>
    <name evidence="2" type="ORF">GA0061105_12443</name>
</gene>
<name>A0A1C3YBC9_9HYPH</name>
<protein>
    <recommendedName>
        <fullName evidence="1">(S)-ureidoglycine aminohydrolase cupin domain-containing protein</fullName>
    </recommendedName>
</protein>
<dbReference type="SUPFAM" id="SSF51182">
    <property type="entry name" value="RmlC-like cupins"/>
    <property type="match status" value="1"/>
</dbReference>
<dbReference type="InterPro" id="IPR014710">
    <property type="entry name" value="RmlC-like_jellyroll"/>
</dbReference>
<dbReference type="EMBL" id="FMAJ01000024">
    <property type="protein sequence ID" value="SCB61827.1"/>
    <property type="molecule type" value="Genomic_DNA"/>
</dbReference>
<dbReference type="Pfam" id="PF05899">
    <property type="entry name" value="Cupin_3"/>
    <property type="match status" value="1"/>
</dbReference>
<feature type="domain" description="(S)-ureidoglycine aminohydrolase cupin" evidence="1">
    <location>
        <begin position="73"/>
        <end position="145"/>
    </location>
</feature>
<organism evidence="2 3">
    <name type="scientific">Rhizobium aethiopicum</name>
    <dbReference type="NCBI Taxonomy" id="1138170"/>
    <lineage>
        <taxon>Bacteria</taxon>
        <taxon>Pseudomonadati</taxon>
        <taxon>Pseudomonadota</taxon>
        <taxon>Alphaproteobacteria</taxon>
        <taxon>Hyphomicrobiales</taxon>
        <taxon>Rhizobiaceae</taxon>
        <taxon>Rhizobium/Agrobacterium group</taxon>
        <taxon>Rhizobium</taxon>
    </lineage>
</organism>
<dbReference type="CDD" id="cd02227">
    <property type="entry name" value="cupin_TM1112-like"/>
    <property type="match status" value="1"/>
</dbReference>
<dbReference type="PANTHER" id="PTHR40943">
    <property type="entry name" value="CYTOPLASMIC PROTEIN-RELATED"/>
    <property type="match status" value="1"/>
</dbReference>
<evidence type="ECO:0000259" key="1">
    <source>
        <dbReference type="Pfam" id="PF05899"/>
    </source>
</evidence>